<organism evidence="1 2">
    <name type="scientific">Clostridium carnis</name>
    <dbReference type="NCBI Taxonomy" id="1530"/>
    <lineage>
        <taxon>Bacteria</taxon>
        <taxon>Bacillati</taxon>
        <taxon>Bacillota</taxon>
        <taxon>Clostridia</taxon>
        <taxon>Eubacteriales</taxon>
        <taxon>Clostridiaceae</taxon>
        <taxon>Clostridium</taxon>
    </lineage>
</organism>
<name>A0ABY6T263_9CLOT</name>
<proteinExistence type="predicted"/>
<comment type="caution">
    <text evidence="1">The sequence shown here is derived from an EMBL/GenBank/DDBJ whole genome shotgun (WGS) entry which is preliminary data.</text>
</comment>
<dbReference type="Proteomes" id="UP000277570">
    <property type="component" value="Unassembled WGS sequence"/>
</dbReference>
<accession>A0ABY6T263</accession>
<sequence>MQVLITELRKTYDGDPLLRINGSYFLLTSPFEIHLALEELHSLETGLEIKFENFKQFNKLLNQINTLKFLDLSCIPTEKLLAELKRRIKE</sequence>
<dbReference type="EMBL" id="UYIN01000024">
    <property type="protein sequence ID" value="VDG74666.1"/>
    <property type="molecule type" value="Genomic_DNA"/>
</dbReference>
<reference evidence="1 2" key="1">
    <citation type="submission" date="2018-11" db="EMBL/GenBank/DDBJ databases">
        <authorList>
            <consortium name="Pathogen Informatics"/>
        </authorList>
    </citation>
    <scope>NUCLEOTIDE SEQUENCE [LARGE SCALE GENOMIC DNA]</scope>
    <source>
        <strain evidence="1 2">NCTC10913</strain>
    </source>
</reference>
<keyword evidence="2" id="KW-1185">Reference proteome</keyword>
<dbReference type="RefSeq" id="WP_125150223.1">
    <property type="nucleotide sequence ID" value="NZ_UYIN01000024.1"/>
</dbReference>
<protein>
    <submittedName>
        <fullName evidence="1">Uncharacterized protein</fullName>
    </submittedName>
</protein>
<evidence type="ECO:0000313" key="2">
    <source>
        <dbReference type="Proteomes" id="UP000277570"/>
    </source>
</evidence>
<evidence type="ECO:0000313" key="1">
    <source>
        <dbReference type="EMBL" id="VDG74666.1"/>
    </source>
</evidence>
<gene>
    <name evidence="1" type="ORF">NCTC10913_04912</name>
</gene>